<comment type="caution">
    <text evidence="2">The sequence shown here is derived from an EMBL/GenBank/DDBJ whole genome shotgun (WGS) entry which is preliminary data.</text>
</comment>
<feature type="compositionally biased region" description="Polar residues" evidence="1">
    <location>
        <begin position="797"/>
        <end position="807"/>
    </location>
</feature>
<feature type="region of interest" description="Disordered" evidence="1">
    <location>
        <begin position="616"/>
        <end position="670"/>
    </location>
</feature>
<protein>
    <submittedName>
        <fullName evidence="2">G12120 protein</fullName>
    </submittedName>
</protein>
<feature type="compositionally biased region" description="Polar residues" evidence="1">
    <location>
        <begin position="1621"/>
        <end position="1639"/>
    </location>
</feature>
<sequence length="1747" mass="181569">MTSFPDNTLLIWAHPWLSTDALEHVANHRLLKELRYPCTAPGHLAAQVFLGAATGELSWETALTGLHSRKGFKYSGQLNRYGHMQCPACQLSPTGFKCGQHDCGTADCWRLVTDGGRIQWYSSQILNDVGGEASEADSPGWLRKLLLATGCPSLPGEGTESSRAAKGPLPSWQTPLFCLSSESGQLFRSIWATFAQAWAAERAWKAHTFPTERAEAEAKEAFARRDKFQLHFLLSHPSQPTPADEASPAQKRAVYFDGKLQDGCILSPRKDTGDVGSASVALVQPATVKAEQDAEPLAAAPPAEAPLAAGVDTDSGQLAVQADSRAQSPLPAQPAQSAPQQGPPSPAQALLRNLQQMQSRATRVSPEVIRAAIQLTSVSTCEIPATTMARAPHAAMQRSGGRVVSVPMTSQPAKLAPAPQLAQPRAGGAPMTETPQIRHGCASAAPAMLRTGPPGGPARQSWLIPPRTATPPLAHAGQQRPSAPINLRMLQPRFVRVATAPVPGPRGGRPMMPVLQRAQPPSTFRAIAPAFYAALPIRPVVSRPRQGFTPVKSPLLPIRMGIGQDGVAIGVPVTGTDSRPMDIAAARVAHAECNIPQISKSEARRQVPSVFARPLPDSAASADAQAAAGQQGVHVMHPRTPSGQLKNPGGGLRRPENPGARLSTVSSLSPPLASKRSLHEFIPGLVPHGDQASRKRPLVGATMSVAKRQQQAMPAGLQQPGNAYEARIAVVPAQPNLPALPGSPGSPVPFARKRARTWKLNGDNAPSAARPKLSPGRPRVAHPDCTPPPDQAAGEASATSPSVQNIGDSPPLSPLGRMRGCLKGPRSSASKSPVLLSGSPSEAGALTHFREASAADGASPGSPSPRKRGRPKGSRNAPVGVRLAADMARKTLGPLARPDLAGSPRPKKPTQEFGWLAHYARSGSGVDYNEAQLRKQKWSVADRVVKKAMRHRRAAVQARDSSACGDCTQTLLRMTPGQGMAPDGSAGFSMLELCKAVLAGGEGGAQASLRLAALTLEDIQARMARLESAQAAQAADVPKPVRAAQRLLQLECDRLAACLPSALARRATAAARTPRKPLNPSKVALLAPGIEQAHDPSEAATIPLFMADTVIDLDQEADDEPTEGALIASPERFPARLNGGQPHGTPPATPQQLRAAVEALTDQLDSAKESLMTCVGSPAARRQRDASLAQCAAPAQALLARQRLGAHNPMQELPDYRQGAATAPAAPVTLLAAAVDATQDTIEASSKQHKHVMSAADTAEHIRPEADVSKALAAAAADEPPAMPDLSAAMTLLQIGRGISSGCGSEAVAEEYAACHAEPTAATAGTAMPPRSDEAGLNVRETQQPSRLEMPAPPQMLAQAVESGHVAVGEKVGKGILAPGISGIPEQHADPAAAHCPAETGGEGGSAPEGGLTDPDGGSTAAAGAGEAAACLVQNTQRTVGAATLPERDISPDFGEDAKEGERVQGRVMDTVGKLCRDIDPMQGHDSNREQTQAAEVAKADPQAAAELAEAASNAKAGTRICEMEVVQRPVEGAEAQRIEDSAHTSGADLGPNAHKEGSKAAEPEGADERSSGSAGSWKTCPETAEGLHPEKSTEMPLTATAAPGKELSADDPKIGVVAATSRSANPATSATLGSGQHTSSRKSARAPSRVPSRSARVQAEQSSGRKPSRMAQASASQAQPGQPAAKSASSKLPSSACTISEGGSESNIGSPAAAQTNVNTPLSSGCIFGPHKARKTAVWKNILSRA</sequence>
<feature type="region of interest" description="Disordered" evidence="1">
    <location>
        <begin position="1480"/>
        <end position="1502"/>
    </location>
</feature>
<feature type="region of interest" description="Disordered" evidence="1">
    <location>
        <begin position="323"/>
        <end position="347"/>
    </location>
</feature>
<feature type="region of interest" description="Disordered" evidence="1">
    <location>
        <begin position="759"/>
        <end position="879"/>
    </location>
</feature>
<feature type="region of interest" description="Disordered" evidence="1">
    <location>
        <begin position="1382"/>
        <end position="1423"/>
    </location>
</feature>
<feature type="compositionally biased region" description="Polar residues" evidence="1">
    <location>
        <begin position="1714"/>
        <end position="1724"/>
    </location>
</feature>
<feature type="compositionally biased region" description="Low complexity" evidence="1">
    <location>
        <begin position="1646"/>
        <end position="1658"/>
    </location>
</feature>
<organism evidence="2 3">
    <name type="scientific">Coccomyxa viridis</name>
    <dbReference type="NCBI Taxonomy" id="1274662"/>
    <lineage>
        <taxon>Eukaryota</taxon>
        <taxon>Viridiplantae</taxon>
        <taxon>Chlorophyta</taxon>
        <taxon>core chlorophytes</taxon>
        <taxon>Trebouxiophyceae</taxon>
        <taxon>Trebouxiophyceae incertae sedis</taxon>
        <taxon>Coccomyxaceae</taxon>
        <taxon>Coccomyxa</taxon>
    </lineage>
</organism>
<feature type="region of interest" description="Disordered" evidence="1">
    <location>
        <begin position="1534"/>
        <end position="1597"/>
    </location>
</feature>
<evidence type="ECO:0000313" key="2">
    <source>
        <dbReference type="EMBL" id="CAL5228901.1"/>
    </source>
</evidence>
<evidence type="ECO:0000256" key="1">
    <source>
        <dbReference type="SAM" id="MobiDB-lite"/>
    </source>
</evidence>
<proteinExistence type="predicted"/>
<feature type="compositionally biased region" description="Low complexity" evidence="1">
    <location>
        <begin position="1672"/>
        <end position="1711"/>
    </location>
</feature>
<dbReference type="Proteomes" id="UP001497392">
    <property type="component" value="Unassembled WGS sequence"/>
</dbReference>
<feature type="region of interest" description="Disordered" evidence="1">
    <location>
        <begin position="1621"/>
        <end position="1724"/>
    </location>
</feature>
<feature type="compositionally biased region" description="Low complexity" evidence="1">
    <location>
        <begin position="617"/>
        <end position="632"/>
    </location>
</feature>
<gene>
    <name evidence="2" type="primary">g12120</name>
    <name evidence="2" type="ORF">VP750_LOCUS10807</name>
</gene>
<accession>A0ABP1G9L1</accession>
<reference evidence="2 3" key="1">
    <citation type="submission" date="2024-06" db="EMBL/GenBank/DDBJ databases">
        <authorList>
            <person name="Kraege A."/>
            <person name="Thomma B."/>
        </authorList>
    </citation>
    <scope>NUCLEOTIDE SEQUENCE [LARGE SCALE GENOMIC DNA]</scope>
</reference>
<evidence type="ECO:0000313" key="3">
    <source>
        <dbReference type="Proteomes" id="UP001497392"/>
    </source>
</evidence>
<feature type="compositionally biased region" description="Low complexity" evidence="1">
    <location>
        <begin position="326"/>
        <end position="340"/>
    </location>
</feature>
<feature type="compositionally biased region" description="Basic and acidic residues" evidence="1">
    <location>
        <begin position="1554"/>
        <end position="1571"/>
    </location>
</feature>
<name>A0ABP1G9L1_9CHLO</name>
<keyword evidence="3" id="KW-1185">Reference proteome</keyword>
<dbReference type="EMBL" id="CAXHTA020000019">
    <property type="protein sequence ID" value="CAL5228901.1"/>
    <property type="molecule type" value="Genomic_DNA"/>
</dbReference>